<evidence type="ECO:0000313" key="1">
    <source>
        <dbReference type="EMBL" id="PIP62063.1"/>
    </source>
</evidence>
<comment type="caution">
    <text evidence="1">The sequence shown here is derived from an EMBL/GenBank/DDBJ whole genome shotgun (WGS) entry which is preliminary data.</text>
</comment>
<evidence type="ECO:0008006" key="3">
    <source>
        <dbReference type="Google" id="ProtNLM"/>
    </source>
</evidence>
<dbReference type="AlphaFoldDB" id="A0A2H0BWK5"/>
<dbReference type="InterPro" id="IPR024072">
    <property type="entry name" value="DHFR-like_dom_sf"/>
</dbReference>
<dbReference type="Proteomes" id="UP000231246">
    <property type="component" value="Unassembled WGS sequence"/>
</dbReference>
<protein>
    <recommendedName>
        <fullName evidence="3">Deaminase</fullName>
    </recommendedName>
</protein>
<proteinExistence type="predicted"/>
<accession>A0A2H0BWK5</accession>
<gene>
    <name evidence="1" type="ORF">COW99_00770</name>
</gene>
<dbReference type="EMBL" id="PCTA01000004">
    <property type="protein sequence ID" value="PIP62063.1"/>
    <property type="molecule type" value="Genomic_DNA"/>
</dbReference>
<evidence type="ECO:0000313" key="2">
    <source>
        <dbReference type="Proteomes" id="UP000231246"/>
    </source>
</evidence>
<name>A0A2H0BWK5_9BACT</name>
<reference evidence="1 2" key="1">
    <citation type="submission" date="2017-09" db="EMBL/GenBank/DDBJ databases">
        <title>Depth-based differentiation of microbial function through sediment-hosted aquifers and enrichment of novel symbionts in the deep terrestrial subsurface.</title>
        <authorList>
            <person name="Probst A.J."/>
            <person name="Ladd B."/>
            <person name="Jarett J.K."/>
            <person name="Geller-Mcgrath D.E."/>
            <person name="Sieber C.M."/>
            <person name="Emerson J.B."/>
            <person name="Anantharaman K."/>
            <person name="Thomas B.C."/>
            <person name="Malmstrom R."/>
            <person name="Stieglmeier M."/>
            <person name="Klingl A."/>
            <person name="Woyke T."/>
            <person name="Ryan C.M."/>
            <person name="Banfield J.F."/>
        </authorList>
    </citation>
    <scope>NUCLEOTIDE SEQUENCE [LARGE SCALE GENOMIC DNA]</scope>
    <source>
        <strain evidence="1">CG22_combo_CG10-13_8_21_14_all_38_20</strain>
    </source>
</reference>
<organism evidence="1 2">
    <name type="scientific">Candidatus Roizmanbacteria bacterium CG22_combo_CG10-13_8_21_14_all_38_20</name>
    <dbReference type="NCBI Taxonomy" id="1974862"/>
    <lineage>
        <taxon>Bacteria</taxon>
        <taxon>Candidatus Roizmaniibacteriota</taxon>
    </lineage>
</organism>
<dbReference type="Gene3D" id="3.40.430.10">
    <property type="entry name" value="Dihydrofolate Reductase, subunit A"/>
    <property type="match status" value="1"/>
</dbReference>
<dbReference type="SUPFAM" id="SSF53597">
    <property type="entry name" value="Dihydrofolate reductase-like"/>
    <property type="match status" value="1"/>
</dbReference>
<sequence length="64" mass="7286">MKVILSMAMSVNGIIADEDGSEDFLSHDNWIAFTKLANKIGSYIWGRKTYEAVIKWEGDYLDDL</sequence>